<dbReference type="AlphaFoldDB" id="A0A9Q1CKP7"/>
<dbReference type="GO" id="GO:0017046">
    <property type="term" value="F:peptide hormone binding"/>
    <property type="evidence" value="ECO:0007669"/>
    <property type="project" value="TreeGrafter"/>
</dbReference>
<comment type="similarity">
    <text evidence="13">Belongs to the adenylyl cyclase class-4/guanylyl cyclase family.</text>
</comment>
<dbReference type="GO" id="GO:0035556">
    <property type="term" value="P:intracellular signal transduction"/>
    <property type="evidence" value="ECO:0007669"/>
    <property type="project" value="InterPro"/>
</dbReference>
<dbReference type="FunFam" id="3.30.70.1230:FF:000004">
    <property type="entry name" value="Guanylate cyclase"/>
    <property type="match status" value="1"/>
</dbReference>
<dbReference type="InterPro" id="IPR050401">
    <property type="entry name" value="Cyclic_nucleotide_synthase"/>
</dbReference>
<keyword evidence="6 15" id="KW-1133">Transmembrane helix</keyword>
<dbReference type="CDD" id="cd07302">
    <property type="entry name" value="CHD"/>
    <property type="match status" value="1"/>
</dbReference>
<evidence type="ECO:0000256" key="14">
    <source>
        <dbReference type="RuleBase" id="RU003431"/>
    </source>
</evidence>
<evidence type="ECO:0000313" key="19">
    <source>
        <dbReference type="EMBL" id="KAJ8046329.1"/>
    </source>
</evidence>
<dbReference type="EMBL" id="JAIZAY010000002">
    <property type="protein sequence ID" value="KAJ8046329.1"/>
    <property type="molecule type" value="Genomic_DNA"/>
</dbReference>
<dbReference type="InterPro" id="IPR028082">
    <property type="entry name" value="Peripla_BP_I"/>
</dbReference>
<dbReference type="InterPro" id="IPR001828">
    <property type="entry name" value="ANF_lig-bd_rcpt"/>
</dbReference>
<organism evidence="19 20">
    <name type="scientific">Holothuria leucospilota</name>
    <name type="common">Black long sea cucumber</name>
    <name type="synonym">Mertensiothuria leucospilota</name>
    <dbReference type="NCBI Taxonomy" id="206669"/>
    <lineage>
        <taxon>Eukaryota</taxon>
        <taxon>Metazoa</taxon>
        <taxon>Echinodermata</taxon>
        <taxon>Eleutherozoa</taxon>
        <taxon>Echinozoa</taxon>
        <taxon>Holothuroidea</taxon>
        <taxon>Aspidochirotacea</taxon>
        <taxon>Aspidochirotida</taxon>
        <taxon>Holothuriidae</taxon>
        <taxon>Holothuria</taxon>
    </lineage>
</organism>
<keyword evidence="20" id="KW-1185">Reference proteome</keyword>
<dbReference type="InterPro" id="IPR011009">
    <property type="entry name" value="Kinase-like_dom_sf"/>
</dbReference>
<dbReference type="InterPro" id="IPR018297">
    <property type="entry name" value="A/G_cyclase_CS"/>
</dbReference>
<dbReference type="GO" id="GO:0016941">
    <property type="term" value="F:natriuretic peptide receptor activity"/>
    <property type="evidence" value="ECO:0007669"/>
    <property type="project" value="TreeGrafter"/>
</dbReference>
<dbReference type="SUPFAM" id="SSF53822">
    <property type="entry name" value="Periplasmic binding protein-like I"/>
    <property type="match status" value="1"/>
</dbReference>
<keyword evidence="5" id="KW-0547">Nucleotide-binding</keyword>
<dbReference type="Gene3D" id="1.10.510.10">
    <property type="entry name" value="Transferase(Phosphotransferase) domain 1"/>
    <property type="match status" value="1"/>
</dbReference>
<protein>
    <recommendedName>
        <fullName evidence="2 14">Guanylate cyclase</fullName>
        <ecNumber evidence="2 14">4.6.1.2</ecNumber>
    </recommendedName>
</protein>
<dbReference type="PROSITE" id="PS50011">
    <property type="entry name" value="PROTEIN_KINASE_DOM"/>
    <property type="match status" value="1"/>
</dbReference>
<name>A0A9Q1CKP7_HOLLE</name>
<evidence type="ECO:0000256" key="7">
    <source>
        <dbReference type="ARBA" id="ARBA00023134"/>
    </source>
</evidence>
<keyword evidence="7" id="KW-0342">GTP-binding</keyword>
<dbReference type="Pfam" id="PF00211">
    <property type="entry name" value="Guanylate_cyc"/>
    <property type="match status" value="1"/>
</dbReference>
<evidence type="ECO:0000256" key="11">
    <source>
        <dbReference type="ARBA" id="ARBA00023239"/>
    </source>
</evidence>
<dbReference type="Gene3D" id="3.40.50.2300">
    <property type="match status" value="1"/>
</dbReference>
<evidence type="ECO:0000256" key="1">
    <source>
        <dbReference type="ARBA" id="ARBA00004479"/>
    </source>
</evidence>
<dbReference type="Proteomes" id="UP001152320">
    <property type="component" value="Chromosome 2"/>
</dbReference>
<keyword evidence="10" id="KW-0325">Glycoprotein</keyword>
<dbReference type="GO" id="GO:0004016">
    <property type="term" value="F:adenylate cyclase activity"/>
    <property type="evidence" value="ECO:0007669"/>
    <property type="project" value="TreeGrafter"/>
</dbReference>
<feature type="transmembrane region" description="Helical" evidence="15">
    <location>
        <begin position="370"/>
        <end position="395"/>
    </location>
</feature>
<dbReference type="Pfam" id="PF01094">
    <property type="entry name" value="ANF_receptor"/>
    <property type="match status" value="1"/>
</dbReference>
<dbReference type="PANTHER" id="PTHR11920:SF494">
    <property type="entry name" value="ATRIAL NATRIURETIC PEPTIDE RECEPTOR 2"/>
    <property type="match status" value="1"/>
</dbReference>
<dbReference type="GO" id="GO:0004672">
    <property type="term" value="F:protein kinase activity"/>
    <property type="evidence" value="ECO:0007669"/>
    <property type="project" value="InterPro"/>
</dbReference>
<comment type="catalytic activity">
    <reaction evidence="14">
        <text>GTP = 3',5'-cyclic GMP + diphosphate</text>
        <dbReference type="Rhea" id="RHEA:13665"/>
        <dbReference type="ChEBI" id="CHEBI:33019"/>
        <dbReference type="ChEBI" id="CHEBI:37565"/>
        <dbReference type="ChEBI" id="CHEBI:57746"/>
        <dbReference type="EC" id="4.6.1.2"/>
    </reaction>
</comment>
<evidence type="ECO:0000256" key="2">
    <source>
        <dbReference type="ARBA" id="ARBA00012202"/>
    </source>
</evidence>
<evidence type="ECO:0000256" key="3">
    <source>
        <dbReference type="ARBA" id="ARBA00022692"/>
    </source>
</evidence>
<comment type="subcellular location">
    <subcellularLocation>
        <location evidence="1">Membrane</location>
        <topology evidence="1">Single-pass type I membrane protein</topology>
    </subcellularLocation>
</comment>
<evidence type="ECO:0000256" key="13">
    <source>
        <dbReference type="RuleBase" id="RU000405"/>
    </source>
</evidence>
<dbReference type="InterPro" id="IPR000719">
    <property type="entry name" value="Prot_kinase_dom"/>
</dbReference>
<evidence type="ECO:0000256" key="15">
    <source>
        <dbReference type="SAM" id="Phobius"/>
    </source>
</evidence>
<evidence type="ECO:0000256" key="6">
    <source>
        <dbReference type="ARBA" id="ARBA00022989"/>
    </source>
</evidence>
<feature type="domain" description="Protein kinase" evidence="17">
    <location>
        <begin position="362"/>
        <end position="651"/>
    </location>
</feature>
<evidence type="ECO:0000256" key="12">
    <source>
        <dbReference type="ARBA" id="ARBA00023293"/>
    </source>
</evidence>
<dbReference type="OrthoDB" id="1890790at2759"/>
<dbReference type="GO" id="GO:0007168">
    <property type="term" value="P:receptor guanylyl cyclase signaling pathway"/>
    <property type="evidence" value="ECO:0007669"/>
    <property type="project" value="TreeGrafter"/>
</dbReference>
<evidence type="ECO:0000259" key="18">
    <source>
        <dbReference type="PROSITE" id="PS50125"/>
    </source>
</evidence>
<evidence type="ECO:0000256" key="8">
    <source>
        <dbReference type="ARBA" id="ARBA00023136"/>
    </source>
</evidence>
<dbReference type="GO" id="GO:0005524">
    <property type="term" value="F:ATP binding"/>
    <property type="evidence" value="ECO:0007669"/>
    <property type="project" value="InterPro"/>
</dbReference>
<dbReference type="Gene3D" id="3.30.70.1230">
    <property type="entry name" value="Nucleotide cyclase"/>
    <property type="match status" value="1"/>
</dbReference>
<evidence type="ECO:0000259" key="17">
    <source>
        <dbReference type="PROSITE" id="PS50011"/>
    </source>
</evidence>
<proteinExistence type="inferred from homology"/>
<gene>
    <name evidence="19" type="ORF">HOLleu_04967</name>
</gene>
<keyword evidence="9 19" id="KW-0675">Receptor</keyword>
<dbReference type="GO" id="GO:0005525">
    <property type="term" value="F:GTP binding"/>
    <property type="evidence" value="ECO:0007669"/>
    <property type="project" value="UniProtKB-KW"/>
</dbReference>
<dbReference type="SUPFAM" id="SSF56112">
    <property type="entry name" value="Protein kinase-like (PK-like)"/>
    <property type="match status" value="1"/>
</dbReference>
<evidence type="ECO:0000256" key="10">
    <source>
        <dbReference type="ARBA" id="ARBA00023180"/>
    </source>
</evidence>
<feature type="domain" description="Guanylate cyclase" evidence="18">
    <location>
        <begin position="721"/>
        <end position="851"/>
    </location>
</feature>
<dbReference type="SMART" id="SM00044">
    <property type="entry name" value="CYCc"/>
    <property type="match status" value="1"/>
</dbReference>
<keyword evidence="8 15" id="KW-0472">Membrane</keyword>
<evidence type="ECO:0000313" key="20">
    <source>
        <dbReference type="Proteomes" id="UP001152320"/>
    </source>
</evidence>
<reference evidence="19" key="1">
    <citation type="submission" date="2021-10" db="EMBL/GenBank/DDBJ databases">
        <title>Tropical sea cucumber genome reveals ecological adaptation and Cuvierian tubules defense mechanism.</title>
        <authorList>
            <person name="Chen T."/>
        </authorList>
    </citation>
    <scope>NUCLEOTIDE SEQUENCE</scope>
    <source>
        <strain evidence="19">Nanhai2018</strain>
        <tissue evidence="19">Muscle</tissue>
    </source>
</reference>
<keyword evidence="11 13" id="KW-0456">Lyase</keyword>
<evidence type="ECO:0000256" key="9">
    <source>
        <dbReference type="ARBA" id="ARBA00023170"/>
    </source>
</evidence>
<accession>A0A9Q1CKP7</accession>
<dbReference type="GO" id="GO:0005886">
    <property type="term" value="C:plasma membrane"/>
    <property type="evidence" value="ECO:0007669"/>
    <property type="project" value="TreeGrafter"/>
</dbReference>
<dbReference type="Pfam" id="PF00069">
    <property type="entry name" value="Pkinase"/>
    <property type="match status" value="1"/>
</dbReference>
<comment type="caution">
    <text evidence="19">The sequence shown here is derived from an EMBL/GenBank/DDBJ whole genome shotgun (WGS) entry which is preliminary data.</text>
</comment>
<evidence type="ECO:0000256" key="16">
    <source>
        <dbReference type="SAM" id="SignalP"/>
    </source>
</evidence>
<keyword evidence="12 14" id="KW-0141">cGMP biosynthesis</keyword>
<feature type="chain" id="PRO_5040295481" description="Guanylate cyclase" evidence="16">
    <location>
        <begin position="16"/>
        <end position="925"/>
    </location>
</feature>
<dbReference type="CDD" id="cd06352">
    <property type="entry name" value="PBP1_NPR_GC-like"/>
    <property type="match status" value="1"/>
</dbReference>
<dbReference type="SUPFAM" id="SSF55073">
    <property type="entry name" value="Nucleotide cyclase"/>
    <property type="match status" value="1"/>
</dbReference>
<dbReference type="GO" id="GO:0004383">
    <property type="term" value="F:guanylate cyclase activity"/>
    <property type="evidence" value="ECO:0007669"/>
    <property type="project" value="UniProtKB-EC"/>
</dbReference>
<evidence type="ECO:0000256" key="5">
    <source>
        <dbReference type="ARBA" id="ARBA00022741"/>
    </source>
</evidence>
<dbReference type="Gene3D" id="6.10.250.780">
    <property type="match status" value="1"/>
</dbReference>
<dbReference type="PROSITE" id="PS00452">
    <property type="entry name" value="GUANYLATE_CYCLASE_1"/>
    <property type="match status" value="1"/>
</dbReference>
<keyword evidence="4 16" id="KW-0732">Signal</keyword>
<dbReference type="EC" id="4.6.1.2" evidence="2 14"/>
<keyword evidence="3 15" id="KW-0812">Transmembrane</keyword>
<evidence type="ECO:0000256" key="4">
    <source>
        <dbReference type="ARBA" id="ARBA00022729"/>
    </source>
</evidence>
<dbReference type="InterPro" id="IPR001054">
    <property type="entry name" value="A/G_cyclase"/>
</dbReference>
<sequence length="925" mass="104942">MGAIFLYLLFSVVSALTSDNARHDIKILSIYGEIASIDQVRLLPAVQIAVNTINQRVRDGLYHNFTFNVLHETVNCDQFPIRGPSLASEYYFREVITAVVGPPCSRQNIGVADLAAFWNIAAISGVSSAVELSDKTRFTTFTRTSFLADGLASAVVATMKQYNWKRCSFIWSSTGYWSIMEKALAGKLQQANIFVHFVGLEYFDTTTEAMQEAGRLGRIIVMATDGPVIRQLMLDAFDLGYINGEFVFFNIYPFTDDVQFKDFTWRALDERDGDAKTAYEALLTISVTEPTAEDVKNFRSEIEMIQLNELNYTALVDQVVAYFLAESAGVFQAVPGKEILWPAGVTAPPLDEPKCGFYNEKPNCHQTEGWGTIAIVLVTTLILAFASVLLFAWVYRRLRRESEVMKMLWKIKYDDLTFTSARKSSNSSKFSGDGGRDVLVKRISKNVLTLSRDILEELTIDILENDSLNIEWAFKYSLMTDIFWGLNYLHNSVIGMHGRLTSSNCVIDSRFVLKLTDYGLFKFRDGEDVDQTSSTYLNSEYESERTELLWRPPEYLLGEQPYPTKAADMYAAGIVMQEIILRSGPFELESGRMTVPEILDKVKAREEPPFRPDFGEEQGTHDVIQLCRSCWSEKPEDRPTASALVNFMKSISRKANYTNNILFRMEKYANNLEALVEERTAAFLEEKKRSERLLYEVLPRSVADQLKTGEPVDPETYECVTIYFSDIVEFTKLSAQSTPMQVVTLLNDLYLCFDNIIDNFDVYKVETIGDTYMVASGLPIRNGDFHAREIANMAIALLRRVENFTVRHLPSYQLKLRAGIHSGSVVAGVVGSKMPRFCLFGDTVNTASRMESTSTAMKIQVSYEAKEIMDSFVVFKFEDRGQIEIKGKGMCTTFWLLGHVWEPDSKLQLNYNADEYSYIEHTKFF</sequence>
<dbReference type="PROSITE" id="PS50125">
    <property type="entry name" value="GUANYLATE_CYCLASE_2"/>
    <property type="match status" value="1"/>
</dbReference>
<dbReference type="InterPro" id="IPR029787">
    <property type="entry name" value="Nucleotide_cyclase"/>
</dbReference>
<feature type="signal peptide" evidence="16">
    <location>
        <begin position="1"/>
        <end position="15"/>
    </location>
</feature>
<dbReference type="PANTHER" id="PTHR11920">
    <property type="entry name" value="GUANYLYL CYCLASE"/>
    <property type="match status" value="1"/>
</dbReference>